<dbReference type="Pfam" id="PF04365">
    <property type="entry name" value="BrnT_toxin"/>
    <property type="match status" value="1"/>
</dbReference>
<dbReference type="Gene3D" id="3.10.450.530">
    <property type="entry name" value="Ribonuclease toxin, BrnT, of type II toxin-antitoxin system"/>
    <property type="match status" value="1"/>
</dbReference>
<evidence type="ECO:0000313" key="2">
    <source>
        <dbReference type="Proteomes" id="UP000249499"/>
    </source>
</evidence>
<accession>A0AAF1K8B8</accession>
<protein>
    <submittedName>
        <fullName evidence="1">BrnT family toxin</fullName>
    </submittedName>
</protein>
<keyword evidence="2" id="KW-1185">Reference proteome</keyword>
<name>A0AAF1K8B8_9HYPH</name>
<evidence type="ECO:0000313" key="1">
    <source>
        <dbReference type="EMBL" id="WFR96151.1"/>
    </source>
</evidence>
<dbReference type="InterPro" id="IPR007460">
    <property type="entry name" value="BrnT_toxin"/>
</dbReference>
<reference evidence="2" key="2">
    <citation type="journal article" date="2023" name="MicrobiologyOpen">
        <title>Genomics of the tumorigenes clade of the family Rhizobiaceae and description of Rhizobium rhododendri sp. nov.</title>
        <authorList>
            <person name="Kuzmanovic N."/>
            <person name="diCenzo G.C."/>
            <person name="Bunk B."/>
            <person name="Sproeer C."/>
            <person name="Fruehling A."/>
            <person name="Neumann-Schaal M."/>
            <person name="Overmann J."/>
            <person name="Smalla K."/>
        </authorList>
    </citation>
    <scope>NUCLEOTIDE SEQUENCE [LARGE SCALE GENOMIC DNA]</scope>
    <source>
        <strain evidence="2">1078</strain>
    </source>
</reference>
<sequence>MAIIFDPAKRDRALAERGLDFARCSEIFAGDTLTREDDRAEYGEQRFITVGFLDGRMMIVVWTPRDGHERIISMRKANDRERKVYQGRMARP</sequence>
<dbReference type="KEGG" id="rtu:PR017_03125"/>
<dbReference type="InterPro" id="IPR038573">
    <property type="entry name" value="BrnT_sf"/>
</dbReference>
<reference evidence="1 2" key="1">
    <citation type="journal article" date="2018" name="Sci. Rep.">
        <title>Rhizobium tumorigenes sp. nov., a novel plant tumorigenic bacterium isolated from cane gall tumors on thornless blackberry.</title>
        <authorList>
            <person name="Kuzmanovi N."/>
            <person name="Smalla K."/>
            <person name="Gronow S."/>
            <person name="PuBawska J."/>
        </authorList>
    </citation>
    <scope>NUCLEOTIDE SEQUENCE [LARGE SCALE GENOMIC DNA]</scope>
    <source>
        <strain evidence="1 2">1078</strain>
    </source>
</reference>
<proteinExistence type="predicted"/>
<dbReference type="RefSeq" id="WP_111220227.1">
    <property type="nucleotide sequence ID" value="NZ_CP117255.1"/>
</dbReference>
<gene>
    <name evidence="1" type="ORF">PR017_03125</name>
</gene>
<dbReference type="Proteomes" id="UP000249499">
    <property type="component" value="Chromosome"/>
</dbReference>
<organism evidence="1 2">
    <name type="scientific">Rhizobium tumorigenes</name>
    <dbReference type="NCBI Taxonomy" id="2041385"/>
    <lineage>
        <taxon>Bacteria</taxon>
        <taxon>Pseudomonadati</taxon>
        <taxon>Pseudomonadota</taxon>
        <taxon>Alphaproteobacteria</taxon>
        <taxon>Hyphomicrobiales</taxon>
        <taxon>Rhizobiaceae</taxon>
        <taxon>Rhizobium/Agrobacterium group</taxon>
        <taxon>Rhizobium</taxon>
    </lineage>
</organism>
<dbReference type="AlphaFoldDB" id="A0AAF1K8B8"/>
<dbReference type="EMBL" id="CP117255">
    <property type="protein sequence ID" value="WFR96151.1"/>
    <property type="molecule type" value="Genomic_DNA"/>
</dbReference>